<proteinExistence type="predicted"/>
<organism evidence="2 3">
    <name type="scientific">Magnetovibrio blakemorei</name>
    <dbReference type="NCBI Taxonomy" id="28181"/>
    <lineage>
        <taxon>Bacteria</taxon>
        <taxon>Pseudomonadati</taxon>
        <taxon>Pseudomonadota</taxon>
        <taxon>Alphaproteobacteria</taxon>
        <taxon>Rhodospirillales</taxon>
        <taxon>Magnetovibrionaceae</taxon>
        <taxon>Magnetovibrio</taxon>
    </lineage>
</organism>
<dbReference type="OrthoDB" id="2375382at2"/>
<accession>A0A1E5Q399</accession>
<dbReference type="EMBL" id="MCGG01000089">
    <property type="protein sequence ID" value="OEJ63651.1"/>
    <property type="molecule type" value="Genomic_DNA"/>
</dbReference>
<protein>
    <recommendedName>
        <fullName evidence="1">Winged helix-turn helix domain-containing protein</fullName>
    </recommendedName>
</protein>
<keyword evidence="3" id="KW-1185">Reference proteome</keyword>
<evidence type="ECO:0000313" key="3">
    <source>
        <dbReference type="Proteomes" id="UP000095347"/>
    </source>
</evidence>
<evidence type="ECO:0000259" key="1">
    <source>
        <dbReference type="Pfam" id="PF13592"/>
    </source>
</evidence>
<dbReference type="Pfam" id="PF13592">
    <property type="entry name" value="HTH_33"/>
    <property type="match status" value="1"/>
</dbReference>
<dbReference type="RefSeq" id="WP_069959608.1">
    <property type="nucleotide sequence ID" value="NZ_MCGG01000089.1"/>
</dbReference>
<comment type="caution">
    <text evidence="2">The sequence shown here is derived from an EMBL/GenBank/DDBJ whole genome shotgun (WGS) entry which is preliminary data.</text>
</comment>
<name>A0A1E5Q399_9PROT</name>
<dbReference type="Pfam" id="PF13384">
    <property type="entry name" value="HTH_23"/>
    <property type="match status" value="1"/>
</dbReference>
<gene>
    <name evidence="2" type="ORF">BEN30_01725</name>
</gene>
<dbReference type="Proteomes" id="UP000095347">
    <property type="component" value="Unassembled WGS sequence"/>
</dbReference>
<feature type="domain" description="Winged helix-turn helix" evidence="1">
    <location>
        <begin position="104"/>
        <end position="144"/>
    </location>
</feature>
<reference evidence="3" key="1">
    <citation type="submission" date="2016-07" db="EMBL/GenBank/DDBJ databases">
        <authorList>
            <person name="Florea S."/>
            <person name="Webb J.S."/>
            <person name="Jaromczyk J."/>
            <person name="Schardl C.L."/>
        </authorList>
    </citation>
    <scope>NUCLEOTIDE SEQUENCE [LARGE SCALE GENOMIC DNA]</scope>
    <source>
        <strain evidence="3">MV-1</strain>
    </source>
</reference>
<dbReference type="SUPFAM" id="SSF46689">
    <property type="entry name" value="Homeodomain-like"/>
    <property type="match status" value="1"/>
</dbReference>
<dbReference type="InterPro" id="IPR009057">
    <property type="entry name" value="Homeodomain-like_sf"/>
</dbReference>
<evidence type="ECO:0000313" key="2">
    <source>
        <dbReference type="EMBL" id="OEJ63651.1"/>
    </source>
</evidence>
<dbReference type="AlphaFoldDB" id="A0A1E5Q399"/>
<sequence length="146" mass="16518">MIRAGFLTTTERAELIDLARNGLVEHRLARRANALVLLDRGMSCAEVSSVFLLDDDTVRTWFRLYREEGIEGLAGFGYEGSAGHLNARQLQQLKSWITDTLPRTTRHVGAWIEQEFGITYQSRSGLVALLHRLGMEHRKPQAVARI</sequence>
<dbReference type="STRING" id="28181.BEN30_01725"/>
<dbReference type="InterPro" id="IPR025959">
    <property type="entry name" value="Winged_HTH_dom"/>
</dbReference>